<evidence type="ECO:0000313" key="1">
    <source>
        <dbReference type="EMBL" id="XBT82803.1"/>
    </source>
</evidence>
<accession>A0AAU7R2V0</accession>
<dbReference type="AlphaFoldDB" id="A0AAU7R2V0"/>
<reference evidence="1" key="1">
    <citation type="submission" date="2024-06" db="EMBL/GenBank/DDBJ databases">
        <title>Micromonospora sp. strain HUAS YX12 genome sequences.</title>
        <authorList>
            <person name="Mo P."/>
        </authorList>
    </citation>
    <scope>NUCLEOTIDE SEQUENCE</scope>
    <source>
        <strain evidence="1">HUAS YX12</strain>
    </source>
</reference>
<evidence type="ECO:0008006" key="2">
    <source>
        <dbReference type="Google" id="ProtNLM"/>
    </source>
</evidence>
<dbReference type="RefSeq" id="WP_349879186.1">
    <property type="nucleotide sequence ID" value="NZ_CP157974.1"/>
</dbReference>
<name>A0AAU7R2V0_9ACTN</name>
<dbReference type="EMBL" id="CP157974">
    <property type="protein sequence ID" value="XBT82803.1"/>
    <property type="molecule type" value="Genomic_DNA"/>
</dbReference>
<proteinExistence type="predicted"/>
<gene>
    <name evidence="1" type="ORF">ABIH81_04725</name>
</gene>
<sequence>MTEPPSSIPKRCFMIAPIGQPTSDTRKRSDQVLKHIVRPVVEGFGYAVDRADDIDHSGQITSQVINRIADDDLVIADLTDLNPNVFYELALRHALKKPFVQIAEVGTVLPFDLQNQRTILFDHHDLDSVAEARERISNSITALEAGSPVETPMSFAVGLQDLRGSTDPEEQGIAQVVETVGRLESMLTKEFRGSRSPQTHYQDLQVMRHFIEGLGKQGRLLPTDEFDLMSTGTSKAFHAWLKTLIFTVPQQQKSVFDEDPPF</sequence>
<organism evidence="1">
    <name type="scientific">Micromonospora sp. HUAS YX12</name>
    <dbReference type="NCBI Taxonomy" id="3156396"/>
    <lineage>
        <taxon>Bacteria</taxon>
        <taxon>Bacillati</taxon>
        <taxon>Actinomycetota</taxon>
        <taxon>Actinomycetes</taxon>
        <taxon>Micromonosporales</taxon>
        <taxon>Micromonosporaceae</taxon>
        <taxon>Micromonospora</taxon>
    </lineage>
</organism>
<protein>
    <recommendedName>
        <fullName evidence="2">Nucleoside 2-deoxyribosyltransferase</fullName>
    </recommendedName>
</protein>